<sequence length="302" mass="33079">MPNNDLSASLDDLRVFLAVADANGFRTAAKRLGQSPSTISETISRLELRLGVPLFSRTTRSIMLTEAGRALATRTAPLLSEARAALDEAASSQNTVRGRLRLNVPGAVMFDILPPIIDRYMAAHPDVRVELVVEDRLVDITAADCDAGIRYGEHLEQDMIAIPIGPRQQQAALAAAPSYLERFGVPTHPGELLTHDCIRIRISGAAVGAWEFERGSETLTVDPPARLIVGTAGAMAAIALAKSGRGLLYTFRNWLDPHFADGTLVPVLQDWWPRYDGPRLYFSRRFMPAPLRAFVDLVAEQR</sequence>
<dbReference type="Gene3D" id="1.10.10.10">
    <property type="entry name" value="Winged helix-like DNA-binding domain superfamily/Winged helix DNA-binding domain"/>
    <property type="match status" value="1"/>
</dbReference>
<evidence type="ECO:0000259" key="5">
    <source>
        <dbReference type="PROSITE" id="PS50931"/>
    </source>
</evidence>
<dbReference type="Gene3D" id="3.40.190.290">
    <property type="match status" value="1"/>
</dbReference>
<dbReference type="Pfam" id="PF00126">
    <property type="entry name" value="HTH_1"/>
    <property type="match status" value="1"/>
</dbReference>
<reference evidence="6" key="2">
    <citation type="submission" date="2020-09" db="EMBL/GenBank/DDBJ databases">
        <authorList>
            <person name="Sun Q."/>
            <person name="Kim S."/>
        </authorList>
    </citation>
    <scope>NUCLEOTIDE SEQUENCE</scope>
    <source>
        <strain evidence="6">KCTC 42249</strain>
    </source>
</reference>
<dbReference type="RefSeq" id="WP_189507642.1">
    <property type="nucleotide sequence ID" value="NZ_BMZQ01000007.1"/>
</dbReference>
<keyword evidence="3" id="KW-0238">DNA-binding</keyword>
<evidence type="ECO:0000256" key="1">
    <source>
        <dbReference type="ARBA" id="ARBA00009437"/>
    </source>
</evidence>
<feature type="domain" description="HTH lysR-type" evidence="5">
    <location>
        <begin position="10"/>
        <end position="65"/>
    </location>
</feature>
<accession>A0A8J3DTJ7</accession>
<dbReference type="InterPro" id="IPR036390">
    <property type="entry name" value="WH_DNA-bd_sf"/>
</dbReference>
<dbReference type="SUPFAM" id="SSF53850">
    <property type="entry name" value="Periplasmic binding protein-like II"/>
    <property type="match status" value="1"/>
</dbReference>
<reference evidence="6" key="1">
    <citation type="journal article" date="2014" name="Int. J. Syst. Evol. Microbiol.">
        <title>Complete genome sequence of Corynebacterium casei LMG S-19264T (=DSM 44701T), isolated from a smear-ripened cheese.</title>
        <authorList>
            <consortium name="US DOE Joint Genome Institute (JGI-PGF)"/>
            <person name="Walter F."/>
            <person name="Albersmeier A."/>
            <person name="Kalinowski J."/>
            <person name="Ruckert C."/>
        </authorList>
    </citation>
    <scope>NUCLEOTIDE SEQUENCE</scope>
    <source>
        <strain evidence="6">KCTC 42249</strain>
    </source>
</reference>
<dbReference type="GO" id="GO:0003700">
    <property type="term" value="F:DNA-binding transcription factor activity"/>
    <property type="evidence" value="ECO:0007669"/>
    <property type="project" value="InterPro"/>
</dbReference>
<evidence type="ECO:0000256" key="2">
    <source>
        <dbReference type="ARBA" id="ARBA00023015"/>
    </source>
</evidence>
<comment type="caution">
    <text evidence="6">The sequence shown here is derived from an EMBL/GenBank/DDBJ whole genome shotgun (WGS) entry which is preliminary data.</text>
</comment>
<dbReference type="GO" id="GO:0003677">
    <property type="term" value="F:DNA binding"/>
    <property type="evidence" value="ECO:0007669"/>
    <property type="project" value="UniProtKB-KW"/>
</dbReference>
<dbReference type="InterPro" id="IPR058163">
    <property type="entry name" value="LysR-type_TF_proteobact-type"/>
</dbReference>
<gene>
    <name evidence="6" type="ORF">GCM10016234_40700</name>
</gene>
<keyword evidence="4" id="KW-0804">Transcription</keyword>
<dbReference type="AlphaFoldDB" id="A0A8J3DTJ7"/>
<keyword evidence="2" id="KW-0805">Transcription regulation</keyword>
<dbReference type="PROSITE" id="PS50931">
    <property type="entry name" value="HTH_LYSR"/>
    <property type="match status" value="1"/>
</dbReference>
<dbReference type="Proteomes" id="UP000630142">
    <property type="component" value="Unassembled WGS sequence"/>
</dbReference>
<evidence type="ECO:0000256" key="3">
    <source>
        <dbReference type="ARBA" id="ARBA00023125"/>
    </source>
</evidence>
<keyword evidence="7" id="KW-1185">Reference proteome</keyword>
<dbReference type="PANTHER" id="PTHR30537">
    <property type="entry name" value="HTH-TYPE TRANSCRIPTIONAL REGULATOR"/>
    <property type="match status" value="1"/>
</dbReference>
<dbReference type="InterPro" id="IPR036388">
    <property type="entry name" value="WH-like_DNA-bd_sf"/>
</dbReference>
<proteinExistence type="inferred from homology"/>
<organism evidence="6 7">
    <name type="scientific">Tianweitania populi</name>
    <dbReference type="NCBI Taxonomy" id="1607949"/>
    <lineage>
        <taxon>Bacteria</taxon>
        <taxon>Pseudomonadati</taxon>
        <taxon>Pseudomonadota</taxon>
        <taxon>Alphaproteobacteria</taxon>
        <taxon>Hyphomicrobiales</taxon>
        <taxon>Phyllobacteriaceae</taxon>
        <taxon>Tianweitania</taxon>
    </lineage>
</organism>
<protein>
    <submittedName>
        <fullName evidence="6">LysR family transcriptional regulator</fullName>
    </submittedName>
</protein>
<dbReference type="EMBL" id="BMZQ01000007">
    <property type="protein sequence ID" value="GHD24465.1"/>
    <property type="molecule type" value="Genomic_DNA"/>
</dbReference>
<comment type="similarity">
    <text evidence="1">Belongs to the LysR transcriptional regulatory family.</text>
</comment>
<name>A0A8J3DTJ7_9HYPH</name>
<dbReference type="InterPro" id="IPR005119">
    <property type="entry name" value="LysR_subst-bd"/>
</dbReference>
<evidence type="ECO:0000256" key="4">
    <source>
        <dbReference type="ARBA" id="ARBA00023163"/>
    </source>
</evidence>
<dbReference type="PANTHER" id="PTHR30537:SF5">
    <property type="entry name" value="HTH-TYPE TRANSCRIPTIONAL ACTIVATOR TTDR-RELATED"/>
    <property type="match status" value="1"/>
</dbReference>
<dbReference type="FunFam" id="1.10.10.10:FF:000001">
    <property type="entry name" value="LysR family transcriptional regulator"/>
    <property type="match status" value="1"/>
</dbReference>
<dbReference type="InterPro" id="IPR000847">
    <property type="entry name" value="LysR_HTH_N"/>
</dbReference>
<dbReference type="Pfam" id="PF03466">
    <property type="entry name" value="LysR_substrate"/>
    <property type="match status" value="1"/>
</dbReference>
<evidence type="ECO:0000313" key="6">
    <source>
        <dbReference type="EMBL" id="GHD24465.1"/>
    </source>
</evidence>
<dbReference type="SUPFAM" id="SSF46785">
    <property type="entry name" value="Winged helix' DNA-binding domain"/>
    <property type="match status" value="1"/>
</dbReference>
<evidence type="ECO:0000313" key="7">
    <source>
        <dbReference type="Proteomes" id="UP000630142"/>
    </source>
</evidence>